<dbReference type="InterPro" id="IPR013785">
    <property type="entry name" value="Aldolase_TIM"/>
</dbReference>
<dbReference type="CDD" id="cd00947">
    <property type="entry name" value="TBP_aldolase_IIB"/>
    <property type="match status" value="1"/>
</dbReference>
<dbReference type="PANTHER" id="PTHR30304">
    <property type="entry name" value="D-TAGATOSE-1,6-BISPHOSPHATE ALDOLASE"/>
    <property type="match status" value="1"/>
</dbReference>
<dbReference type="PIRSF" id="PIRSF001359">
    <property type="entry name" value="F_bP_aldolase_II"/>
    <property type="match status" value="1"/>
</dbReference>
<dbReference type="Pfam" id="PF01116">
    <property type="entry name" value="F_bP_aldolase"/>
    <property type="match status" value="1"/>
</dbReference>
<dbReference type="SUPFAM" id="SSF51569">
    <property type="entry name" value="Aldolase"/>
    <property type="match status" value="1"/>
</dbReference>
<keyword evidence="3" id="KW-1185">Reference proteome</keyword>
<dbReference type="GO" id="GO:0004332">
    <property type="term" value="F:fructose-bisphosphate aldolase activity"/>
    <property type="evidence" value="ECO:0007669"/>
    <property type="project" value="UniProtKB-EC"/>
</dbReference>
<dbReference type="NCBIfam" id="TIGR00167">
    <property type="entry name" value="cbbA"/>
    <property type="match status" value="1"/>
</dbReference>
<sequence length="289" mass="30567">MPLVTLREVCADAEKGGYAVGAFGVQNLETIQGVIEAAVEERSPAILIVSEGAIKYAGLKPITEIIKALAEQAPVPIVAHLDHGPSFEMATQCIVAGFKSVMVDASHYAYEQNVAITRQVVAMAHAVGATVEGEIGKIGGVEENIVVSDAEATMTEPEEAARFVQDTGVDAVAVAIGNAHGLYKGEPKLDIPRLKRIHDAVKAVAPDCFLVLHGGSGTPDHMIRDAIAAGVSKINIGTELKLAFVEGIRETLEKKPGVDDPRHLVAPARQKVKEVTRAKMRLFGSSGRV</sequence>
<comment type="caution">
    <text evidence="2">The sequence shown here is derived from an EMBL/GenBank/DDBJ whole genome shotgun (WGS) entry which is preliminary data.</text>
</comment>
<comment type="cofactor">
    <cofactor evidence="1">
        <name>Zn(2+)</name>
        <dbReference type="ChEBI" id="CHEBI:29105"/>
    </cofactor>
</comment>
<keyword evidence="2" id="KW-0456">Lyase</keyword>
<dbReference type="Proteomes" id="UP001519289">
    <property type="component" value="Unassembled WGS sequence"/>
</dbReference>
<dbReference type="RefSeq" id="WP_209465022.1">
    <property type="nucleotide sequence ID" value="NZ_JAGGLG010000001.1"/>
</dbReference>
<dbReference type="InterPro" id="IPR000771">
    <property type="entry name" value="FBA_II"/>
</dbReference>
<name>A0ABS4JMX0_9FIRM</name>
<dbReference type="InterPro" id="IPR050246">
    <property type="entry name" value="Class_II_FBP_aldolase"/>
</dbReference>
<reference evidence="2 3" key="1">
    <citation type="submission" date="2021-03" db="EMBL/GenBank/DDBJ databases">
        <title>Genomic Encyclopedia of Type Strains, Phase IV (KMG-IV): sequencing the most valuable type-strain genomes for metagenomic binning, comparative biology and taxonomic classification.</title>
        <authorList>
            <person name="Goeker M."/>
        </authorList>
    </citation>
    <scope>NUCLEOTIDE SEQUENCE [LARGE SCALE GENOMIC DNA]</scope>
    <source>
        <strain evidence="2 3">DSM 27138</strain>
    </source>
</reference>
<dbReference type="EMBL" id="JAGGLG010000001">
    <property type="protein sequence ID" value="MBP2016884.1"/>
    <property type="molecule type" value="Genomic_DNA"/>
</dbReference>
<evidence type="ECO:0000313" key="2">
    <source>
        <dbReference type="EMBL" id="MBP2016884.1"/>
    </source>
</evidence>
<accession>A0ABS4JMX0</accession>
<evidence type="ECO:0000256" key="1">
    <source>
        <dbReference type="ARBA" id="ARBA00001947"/>
    </source>
</evidence>
<organism evidence="2 3">
    <name type="scientific">Symbiobacterium terraclitae</name>
    <dbReference type="NCBI Taxonomy" id="557451"/>
    <lineage>
        <taxon>Bacteria</taxon>
        <taxon>Bacillati</taxon>
        <taxon>Bacillota</taxon>
        <taxon>Clostridia</taxon>
        <taxon>Eubacteriales</taxon>
        <taxon>Symbiobacteriaceae</taxon>
        <taxon>Symbiobacterium</taxon>
    </lineage>
</organism>
<proteinExistence type="predicted"/>
<dbReference type="PROSITE" id="PS00806">
    <property type="entry name" value="ALDOLASE_CLASS_II_2"/>
    <property type="match status" value="1"/>
</dbReference>
<dbReference type="EC" id="4.1.2.13" evidence="2"/>
<gene>
    <name evidence="2" type="ORF">J2Z79_000257</name>
</gene>
<dbReference type="PANTHER" id="PTHR30304:SF0">
    <property type="entry name" value="D-TAGATOSE-1,6-BISPHOSPHATE ALDOLASE SUBUNIT GATY-RELATED"/>
    <property type="match status" value="1"/>
</dbReference>
<protein>
    <submittedName>
        <fullName evidence="2">Fructose-bisphosphate aldolase class II</fullName>
        <ecNumber evidence="2">4.1.2.13</ecNumber>
    </submittedName>
</protein>
<dbReference type="Gene3D" id="3.20.20.70">
    <property type="entry name" value="Aldolase class I"/>
    <property type="match status" value="1"/>
</dbReference>
<evidence type="ECO:0000313" key="3">
    <source>
        <dbReference type="Proteomes" id="UP001519289"/>
    </source>
</evidence>